<evidence type="ECO:0000313" key="2">
    <source>
        <dbReference type="EMBL" id="MFC6170826.1"/>
    </source>
</evidence>
<gene>
    <name evidence="2" type="ORF">ACFQGP_09585</name>
</gene>
<reference evidence="3" key="1">
    <citation type="journal article" date="2019" name="Int. J. Syst. Evol. Microbiol.">
        <title>The Global Catalogue of Microorganisms (GCM) 10K type strain sequencing project: providing services to taxonomists for standard genome sequencing and annotation.</title>
        <authorList>
            <consortium name="The Broad Institute Genomics Platform"/>
            <consortium name="The Broad Institute Genome Sequencing Center for Infectious Disease"/>
            <person name="Wu L."/>
            <person name="Ma J."/>
        </authorList>
    </citation>
    <scope>NUCLEOTIDE SEQUENCE [LARGE SCALE GENOMIC DNA]</scope>
    <source>
        <strain evidence="3">CCM 8904</strain>
    </source>
</reference>
<evidence type="ECO:0000259" key="1">
    <source>
        <dbReference type="Pfam" id="PF08818"/>
    </source>
</evidence>
<dbReference type="SUPFAM" id="SSF159888">
    <property type="entry name" value="YdhG-like"/>
    <property type="match status" value="1"/>
</dbReference>
<comment type="caution">
    <text evidence="2">The sequence shown here is derived from an EMBL/GenBank/DDBJ whole genome shotgun (WGS) entry which is preliminary data.</text>
</comment>
<dbReference type="Gene3D" id="3.90.1150.200">
    <property type="match status" value="1"/>
</dbReference>
<accession>A0ABW1RFD8</accession>
<sequence length="124" mass="13981">MPTAPFADYLAKIAPEQRERTTEILDWVSTTYPQLVPRVAWNQPMFTDHGTFIIGFSNSKKHLAVSPEAAGISHFAPLIEAAGYPHTKNLMQLPWASAVNYDLLAQMINFNLSDKADTTTFWRK</sequence>
<keyword evidence="3" id="KW-1185">Reference proteome</keyword>
<dbReference type="Proteomes" id="UP001596289">
    <property type="component" value="Unassembled WGS sequence"/>
</dbReference>
<dbReference type="EMBL" id="JBHSSL010000054">
    <property type="protein sequence ID" value="MFC6170826.1"/>
    <property type="molecule type" value="Genomic_DNA"/>
</dbReference>
<proteinExistence type="predicted"/>
<dbReference type="Pfam" id="PF08818">
    <property type="entry name" value="DUF1801"/>
    <property type="match status" value="1"/>
</dbReference>
<evidence type="ECO:0000313" key="3">
    <source>
        <dbReference type="Proteomes" id="UP001596289"/>
    </source>
</evidence>
<name>A0ABW1RFD8_9LACO</name>
<organism evidence="2 3">
    <name type="scientific">Loigolactobacillus jiayinensis</name>
    <dbReference type="NCBI Taxonomy" id="2486016"/>
    <lineage>
        <taxon>Bacteria</taxon>
        <taxon>Bacillati</taxon>
        <taxon>Bacillota</taxon>
        <taxon>Bacilli</taxon>
        <taxon>Lactobacillales</taxon>
        <taxon>Lactobacillaceae</taxon>
        <taxon>Loigolactobacillus</taxon>
    </lineage>
</organism>
<dbReference type="InterPro" id="IPR014922">
    <property type="entry name" value="YdhG-like"/>
</dbReference>
<dbReference type="RefSeq" id="WP_125553637.1">
    <property type="nucleotide sequence ID" value="NZ_JBHSSL010000054.1"/>
</dbReference>
<feature type="domain" description="YdhG-like" evidence="1">
    <location>
        <begin position="17"/>
        <end position="111"/>
    </location>
</feature>
<protein>
    <submittedName>
        <fullName evidence="2">Iron chaperone</fullName>
    </submittedName>
</protein>